<dbReference type="KEGG" id="afo:Afer_0321"/>
<name>C7M2P5_ACIFD</name>
<accession>C7M2P5</accession>
<reference evidence="8 9" key="1">
    <citation type="journal article" date="2009" name="Stand. Genomic Sci.">
        <title>Complete genome sequence of Acidimicrobium ferrooxidans type strain (ICP).</title>
        <authorList>
            <person name="Clum A."/>
            <person name="Nolan M."/>
            <person name="Lang E."/>
            <person name="Glavina Del Rio T."/>
            <person name="Tice H."/>
            <person name="Copeland A."/>
            <person name="Cheng J.F."/>
            <person name="Lucas S."/>
            <person name="Chen F."/>
            <person name="Bruce D."/>
            <person name="Goodwin L."/>
            <person name="Pitluck S."/>
            <person name="Ivanova N."/>
            <person name="Mavrommatis K."/>
            <person name="Mikhailova N."/>
            <person name="Pati A."/>
            <person name="Chen A."/>
            <person name="Palaniappan K."/>
            <person name="Goker M."/>
            <person name="Spring S."/>
            <person name="Land M."/>
            <person name="Hauser L."/>
            <person name="Chang Y.J."/>
            <person name="Jeffries C.C."/>
            <person name="Chain P."/>
            <person name="Bristow J."/>
            <person name="Eisen J.A."/>
            <person name="Markowitz V."/>
            <person name="Hugenholtz P."/>
            <person name="Kyrpides N.C."/>
            <person name="Klenk H.P."/>
            <person name="Lapidus A."/>
        </authorList>
    </citation>
    <scope>NUCLEOTIDE SEQUENCE [LARGE SCALE GENOMIC DNA]</scope>
    <source>
        <strain evidence="9">DSM 10331 / JCM 15462 / NBRC 103882 / ICP</strain>
    </source>
</reference>
<dbReference type="InterPro" id="IPR036477">
    <property type="entry name" value="Formyl_transf_N_sf"/>
</dbReference>
<dbReference type="EMBL" id="CP001631">
    <property type="protein sequence ID" value="ACU53289.1"/>
    <property type="molecule type" value="Genomic_DNA"/>
</dbReference>
<dbReference type="GO" id="GO:0005829">
    <property type="term" value="C:cytosol"/>
    <property type="evidence" value="ECO:0007669"/>
    <property type="project" value="TreeGrafter"/>
</dbReference>
<keyword evidence="9" id="KW-1185">Reference proteome</keyword>
<evidence type="ECO:0000259" key="7">
    <source>
        <dbReference type="Pfam" id="PF00551"/>
    </source>
</evidence>
<evidence type="ECO:0000256" key="6">
    <source>
        <dbReference type="HAMAP-Rule" id="MF_01930"/>
    </source>
</evidence>
<feature type="binding site" evidence="6">
    <location>
        <position position="104"/>
    </location>
    <ligand>
        <name>(6R)-10-formyltetrahydrofolate</name>
        <dbReference type="ChEBI" id="CHEBI:195366"/>
    </ligand>
</feature>
<comment type="pathway">
    <text evidence="1 6">Purine metabolism; IMP biosynthesis via de novo pathway; N(2)-formyl-N(1)-(5-phospho-D-ribosyl)glycinamide from N(1)-(5-phospho-D-ribosyl)glycinamide (10-formyl THF route): step 1/1.</text>
</comment>
<evidence type="ECO:0000256" key="1">
    <source>
        <dbReference type="ARBA" id="ARBA00005054"/>
    </source>
</evidence>
<dbReference type="AlphaFoldDB" id="C7M2P5"/>
<comment type="caution">
    <text evidence="6">Lacks conserved residue(s) required for the propagation of feature annotation.</text>
</comment>
<dbReference type="Proteomes" id="UP000000771">
    <property type="component" value="Chromosome"/>
</dbReference>
<dbReference type="GO" id="GO:0004644">
    <property type="term" value="F:phosphoribosylglycinamide formyltransferase activity"/>
    <property type="evidence" value="ECO:0007669"/>
    <property type="project" value="UniProtKB-UniRule"/>
</dbReference>
<dbReference type="Pfam" id="PF00551">
    <property type="entry name" value="Formyl_trans_N"/>
    <property type="match status" value="1"/>
</dbReference>
<proteinExistence type="inferred from homology"/>
<dbReference type="CDD" id="cd08645">
    <property type="entry name" value="FMT_core_GART"/>
    <property type="match status" value="1"/>
</dbReference>
<dbReference type="NCBIfam" id="TIGR00639">
    <property type="entry name" value="PurN"/>
    <property type="match status" value="1"/>
</dbReference>
<evidence type="ECO:0000256" key="4">
    <source>
        <dbReference type="ARBA" id="ARBA00038440"/>
    </source>
</evidence>
<evidence type="ECO:0000256" key="2">
    <source>
        <dbReference type="ARBA" id="ARBA00022679"/>
    </source>
</evidence>
<dbReference type="InterPro" id="IPR001555">
    <property type="entry name" value="GART_AS"/>
</dbReference>
<feature type="site" description="Raises pKa of active site His" evidence="6">
    <location>
        <position position="142"/>
    </location>
</feature>
<dbReference type="PANTHER" id="PTHR43369:SF2">
    <property type="entry name" value="PHOSPHORIBOSYLGLYCINAMIDE FORMYLTRANSFERASE"/>
    <property type="match status" value="1"/>
</dbReference>
<dbReference type="STRING" id="525909.Afer_0321"/>
<organism evidence="8 9">
    <name type="scientific">Acidimicrobium ferrooxidans (strain DSM 10331 / JCM 15462 / NBRC 103882 / ICP)</name>
    <dbReference type="NCBI Taxonomy" id="525909"/>
    <lineage>
        <taxon>Bacteria</taxon>
        <taxon>Bacillati</taxon>
        <taxon>Actinomycetota</taxon>
        <taxon>Acidimicrobiia</taxon>
        <taxon>Acidimicrobiales</taxon>
        <taxon>Acidimicrobiaceae</taxon>
        <taxon>Acidimicrobium</taxon>
    </lineage>
</organism>
<sequence>MRVAVLASGVGTILESLVDHGVVPALVVADRPALALERARDAGLVSTLVDRRSYGWRDSFDREAFSDAVADVLEAAKVELVVLAGFMTILAGSMLARFPARVVNTHPSLLPSFPGHDAVAQALSAGVRVSGTTVHVVVEQVDAGPILEQEPVRVRRGDSIETLHERIKHAERELYPRVVRAIVRAGVGGDRWWEDARVQRAIDEEVRPWRER</sequence>
<dbReference type="InterPro" id="IPR002376">
    <property type="entry name" value="Formyl_transf_N"/>
</dbReference>
<dbReference type="HOGENOM" id="CLU_038395_1_0_11"/>
<dbReference type="RefSeq" id="WP_015797790.1">
    <property type="nucleotide sequence ID" value="NC_013124.1"/>
</dbReference>
<dbReference type="UniPathway" id="UPA00074">
    <property type="reaction ID" value="UER00126"/>
</dbReference>
<dbReference type="PROSITE" id="PS00373">
    <property type="entry name" value="GART"/>
    <property type="match status" value="1"/>
</dbReference>
<dbReference type="EC" id="2.1.2.2" evidence="6"/>
<dbReference type="PANTHER" id="PTHR43369">
    <property type="entry name" value="PHOSPHORIBOSYLGLYCINAMIDE FORMYLTRANSFERASE"/>
    <property type="match status" value="1"/>
</dbReference>
<dbReference type="SUPFAM" id="SSF53328">
    <property type="entry name" value="Formyltransferase"/>
    <property type="match status" value="1"/>
</dbReference>
<comment type="catalytic activity">
    <reaction evidence="5 6">
        <text>N(1)-(5-phospho-beta-D-ribosyl)glycinamide + (6R)-10-formyltetrahydrofolate = N(2)-formyl-N(1)-(5-phospho-beta-D-ribosyl)glycinamide + (6S)-5,6,7,8-tetrahydrofolate + H(+)</text>
        <dbReference type="Rhea" id="RHEA:15053"/>
        <dbReference type="ChEBI" id="CHEBI:15378"/>
        <dbReference type="ChEBI" id="CHEBI:57453"/>
        <dbReference type="ChEBI" id="CHEBI:143788"/>
        <dbReference type="ChEBI" id="CHEBI:147286"/>
        <dbReference type="ChEBI" id="CHEBI:195366"/>
        <dbReference type="EC" id="2.1.2.2"/>
    </reaction>
</comment>
<dbReference type="HAMAP" id="MF_01930">
    <property type="entry name" value="PurN"/>
    <property type="match status" value="1"/>
</dbReference>
<gene>
    <name evidence="6" type="primary">purN</name>
    <name evidence="8" type="ordered locus">Afer_0321</name>
</gene>
<feature type="domain" description="Formyl transferase N-terminal" evidence="7">
    <location>
        <begin position="1"/>
        <end position="179"/>
    </location>
</feature>
<dbReference type="GO" id="GO:0006189">
    <property type="term" value="P:'de novo' IMP biosynthetic process"/>
    <property type="evidence" value="ECO:0007669"/>
    <property type="project" value="UniProtKB-UniRule"/>
</dbReference>
<dbReference type="InterPro" id="IPR004607">
    <property type="entry name" value="GART"/>
</dbReference>
<feature type="active site" description="Proton donor" evidence="6">
    <location>
        <position position="106"/>
    </location>
</feature>
<evidence type="ECO:0000256" key="5">
    <source>
        <dbReference type="ARBA" id="ARBA00047664"/>
    </source>
</evidence>
<comment type="function">
    <text evidence="6">Catalyzes the transfer of a formyl group from 10-formyltetrahydrofolate to 5-phospho-ribosyl-glycinamide (GAR), producing 5-phospho-ribosyl-N-formylglycinamide (FGAR) and tetrahydrofolate.</text>
</comment>
<protein>
    <recommendedName>
        <fullName evidence="6">Phosphoribosylglycinamide formyltransferase</fullName>
        <ecNumber evidence="6">2.1.2.2</ecNumber>
    </recommendedName>
    <alternativeName>
        <fullName evidence="6">5'-phosphoribosylglycinamide transformylase</fullName>
    </alternativeName>
    <alternativeName>
        <fullName evidence="6">GAR transformylase</fullName>
        <shortName evidence="6">GART</shortName>
    </alternativeName>
</protein>
<evidence type="ECO:0000313" key="9">
    <source>
        <dbReference type="Proteomes" id="UP000000771"/>
    </source>
</evidence>
<keyword evidence="3 6" id="KW-0658">Purine biosynthesis</keyword>
<dbReference type="eggNOG" id="COG0299">
    <property type="taxonomic scope" value="Bacteria"/>
</dbReference>
<evidence type="ECO:0000313" key="8">
    <source>
        <dbReference type="EMBL" id="ACU53289.1"/>
    </source>
</evidence>
<feature type="binding site" evidence="6">
    <location>
        <position position="62"/>
    </location>
    <ligand>
        <name>(6R)-10-formyltetrahydrofolate</name>
        <dbReference type="ChEBI" id="CHEBI:195366"/>
    </ligand>
</feature>
<dbReference type="Gene3D" id="3.40.50.170">
    <property type="entry name" value="Formyl transferase, N-terminal domain"/>
    <property type="match status" value="1"/>
</dbReference>
<comment type="similarity">
    <text evidence="4 6">Belongs to the GART family.</text>
</comment>
<keyword evidence="2 6" id="KW-0808">Transferase</keyword>
<evidence type="ECO:0000256" key="3">
    <source>
        <dbReference type="ARBA" id="ARBA00022755"/>
    </source>
</evidence>